<dbReference type="GO" id="GO:0006826">
    <property type="term" value="P:iron ion transport"/>
    <property type="evidence" value="ECO:0007669"/>
    <property type="project" value="UniProtKB-KW"/>
</dbReference>
<feature type="domain" description="TonB-dependent receptor plug" evidence="13">
    <location>
        <begin position="50"/>
        <end position="154"/>
    </location>
</feature>
<evidence type="ECO:0000256" key="4">
    <source>
        <dbReference type="ARBA" id="ARBA00022496"/>
    </source>
</evidence>
<evidence type="ECO:0000256" key="9">
    <source>
        <dbReference type="ARBA" id="ARBA00023136"/>
    </source>
</evidence>
<evidence type="ECO:0000256" key="6">
    <source>
        <dbReference type="ARBA" id="ARBA00023004"/>
    </source>
</evidence>
<evidence type="ECO:0000256" key="2">
    <source>
        <dbReference type="ARBA" id="ARBA00022448"/>
    </source>
</evidence>
<dbReference type="InterPro" id="IPR036942">
    <property type="entry name" value="Beta-barrel_TonB_sf"/>
</dbReference>
<name>A0A6L6PCA3_9BURK</name>
<dbReference type="AlphaFoldDB" id="A0A6L6PCA3"/>
<evidence type="ECO:0000256" key="10">
    <source>
        <dbReference type="ARBA" id="ARBA00023237"/>
    </source>
</evidence>
<evidence type="ECO:0000313" key="14">
    <source>
        <dbReference type="EMBL" id="MTV36289.1"/>
    </source>
</evidence>
<feature type="chain" id="PRO_5026977963" evidence="12">
    <location>
        <begin position="26"/>
        <end position="774"/>
    </location>
</feature>
<keyword evidence="4" id="KW-0410">Iron transport</keyword>
<evidence type="ECO:0000256" key="5">
    <source>
        <dbReference type="ARBA" id="ARBA00022692"/>
    </source>
</evidence>
<sequence length="774" mass="84628">MKSNDAAIKLTLCATALALAFPVMAQQASSQDDGKIPEVIVTANKRKESIQSVAMSVDAVSGDMLQKMNIQQFQDVEKLVPGLVLDPGDGRGQTVTLRGISFNPDTGTSPSVQIYWNETPISASNAFRAMFDIGRIEVLHGPQGTLRGQTSPAGSITIATQRPDTSAVSGRVSQTFGSDHMRNSQAAVNVPLIPNELALRVAGMYNYSENGVHNIVNGATDSDRGKGGRISVLYQPNKSLEVLLVHQVLTSNVVNDPMNIGQPFDGQPGPVLGYGDRAAVVDGPYRFYNHTKLTSLNVGWEFAGHKLSYIGGFQRSAETDDRDTDVSNIIPGWSNQQFVKFSTQQRTHELRFESTGARRWNYMVGAYYSHTDGPAEFTQKFPYYYPTPFTPPLEVTLKGTTADGSYGKGTALFTDHTLALTDADQLELGVRLQKNKGYSQQYLEVFGQKQQGLPDDRAHTDTKAWTGSASYRHNFNKNVMAYVSAGTGYREGGTTAFVTTPGLSPDLITYRPEKSRSIELGVKSTLLERRLVLNADIFQQNLKNFIGRMNELSVRAAAKPGEPAGPGAGGSYPGDASGTINLNTNGDLISRGIEANAVLRILPNWRAQASFSYVDSHYDNAELYCNDSNNDGVPDRLGNSVQPGRQVSVCRSNGALTDEFGTQNGKFNMTLQSEYTHDIGNLEAFARGLVRYTPARYNQPNDQHIASFTPVDLFFGVRNQNQDWDVTFWVQNVFNRSPKPFHAPGVASNGLVGGYNLTGIPPERKLGMTVRYDF</sequence>
<comment type="caution">
    <text evidence="14">The sequence shown here is derived from an EMBL/GenBank/DDBJ whole genome shotgun (WGS) entry which is preliminary data.</text>
</comment>
<dbReference type="PANTHER" id="PTHR32552:SF81">
    <property type="entry name" value="TONB-DEPENDENT OUTER MEMBRANE RECEPTOR"/>
    <property type="match status" value="1"/>
</dbReference>
<proteinExistence type="inferred from homology"/>
<dbReference type="GO" id="GO:0009279">
    <property type="term" value="C:cell outer membrane"/>
    <property type="evidence" value="ECO:0007669"/>
    <property type="project" value="UniProtKB-SubCell"/>
</dbReference>
<evidence type="ECO:0000256" key="1">
    <source>
        <dbReference type="ARBA" id="ARBA00004571"/>
    </source>
</evidence>
<dbReference type="PROSITE" id="PS52016">
    <property type="entry name" value="TONB_DEPENDENT_REC_3"/>
    <property type="match status" value="1"/>
</dbReference>
<accession>A0A6L6PCA3</accession>
<keyword evidence="2 11" id="KW-0813">Transport</keyword>
<protein>
    <submittedName>
        <fullName evidence="14">TonB-dependent receptor plug domain-containing protein</fullName>
    </submittedName>
</protein>
<evidence type="ECO:0000256" key="3">
    <source>
        <dbReference type="ARBA" id="ARBA00022452"/>
    </source>
</evidence>
<keyword evidence="15" id="KW-1185">Reference proteome</keyword>
<dbReference type="InterPro" id="IPR039426">
    <property type="entry name" value="TonB-dep_rcpt-like"/>
</dbReference>
<dbReference type="InterPro" id="IPR012910">
    <property type="entry name" value="Plug_dom"/>
</dbReference>
<keyword evidence="7" id="KW-0406">Ion transport</keyword>
<evidence type="ECO:0000256" key="11">
    <source>
        <dbReference type="PROSITE-ProRule" id="PRU01360"/>
    </source>
</evidence>
<comment type="similarity">
    <text evidence="11">Belongs to the TonB-dependent receptor family.</text>
</comment>
<dbReference type="SUPFAM" id="SSF56935">
    <property type="entry name" value="Porins"/>
    <property type="match status" value="1"/>
</dbReference>
<dbReference type="Proteomes" id="UP000475582">
    <property type="component" value="Unassembled WGS sequence"/>
</dbReference>
<keyword evidence="12" id="KW-0732">Signal</keyword>
<keyword evidence="3 11" id="KW-1134">Transmembrane beta strand</keyword>
<reference evidence="14 15" key="1">
    <citation type="submission" date="2019-11" db="EMBL/GenBank/DDBJ databases">
        <title>Type strains purchased from KCTC, JCM and DSMZ.</title>
        <authorList>
            <person name="Lu H."/>
        </authorList>
    </citation>
    <scope>NUCLEOTIDE SEQUENCE [LARGE SCALE GENOMIC DNA]</scope>
    <source>
        <strain evidence="14 15">KCTC 22382</strain>
    </source>
</reference>
<dbReference type="Pfam" id="PF07715">
    <property type="entry name" value="Plug"/>
    <property type="match status" value="1"/>
</dbReference>
<comment type="subcellular location">
    <subcellularLocation>
        <location evidence="1 11">Cell outer membrane</location>
        <topology evidence="1 11">Multi-pass membrane protein</topology>
    </subcellularLocation>
</comment>
<keyword evidence="10 11" id="KW-0998">Cell outer membrane</keyword>
<gene>
    <name evidence="14" type="ORF">GM676_01670</name>
</gene>
<evidence type="ECO:0000256" key="8">
    <source>
        <dbReference type="ARBA" id="ARBA00023077"/>
    </source>
</evidence>
<keyword evidence="8" id="KW-0798">TonB box</keyword>
<evidence type="ECO:0000313" key="15">
    <source>
        <dbReference type="Proteomes" id="UP000475582"/>
    </source>
</evidence>
<evidence type="ECO:0000256" key="12">
    <source>
        <dbReference type="SAM" id="SignalP"/>
    </source>
</evidence>
<keyword evidence="9 11" id="KW-0472">Membrane</keyword>
<dbReference type="Gene3D" id="2.40.170.20">
    <property type="entry name" value="TonB-dependent receptor, beta-barrel domain"/>
    <property type="match status" value="1"/>
</dbReference>
<evidence type="ECO:0000256" key="7">
    <source>
        <dbReference type="ARBA" id="ARBA00023065"/>
    </source>
</evidence>
<keyword evidence="5 11" id="KW-0812">Transmembrane</keyword>
<dbReference type="OrthoDB" id="8538693at2"/>
<dbReference type="EMBL" id="WNKY01000001">
    <property type="protein sequence ID" value="MTV36289.1"/>
    <property type="molecule type" value="Genomic_DNA"/>
</dbReference>
<organism evidence="14 15">
    <name type="scientific">Duganella radicis</name>
    <dbReference type="NCBI Taxonomy" id="551988"/>
    <lineage>
        <taxon>Bacteria</taxon>
        <taxon>Pseudomonadati</taxon>
        <taxon>Pseudomonadota</taxon>
        <taxon>Betaproteobacteria</taxon>
        <taxon>Burkholderiales</taxon>
        <taxon>Oxalobacteraceae</taxon>
        <taxon>Telluria group</taxon>
        <taxon>Duganella</taxon>
    </lineage>
</organism>
<keyword evidence="14" id="KW-0675">Receptor</keyword>
<feature type="signal peptide" evidence="12">
    <location>
        <begin position="1"/>
        <end position="25"/>
    </location>
</feature>
<keyword evidence="6" id="KW-0408">Iron</keyword>
<dbReference type="PANTHER" id="PTHR32552">
    <property type="entry name" value="FERRICHROME IRON RECEPTOR-RELATED"/>
    <property type="match status" value="1"/>
</dbReference>
<evidence type="ECO:0000259" key="13">
    <source>
        <dbReference type="Pfam" id="PF07715"/>
    </source>
</evidence>
<dbReference type="RefSeq" id="WP_155461633.1">
    <property type="nucleotide sequence ID" value="NZ_WNKY01000001.1"/>
</dbReference>